<organism evidence="16 17">
    <name type="scientific">Catenaria anguillulae PL171</name>
    <dbReference type="NCBI Taxonomy" id="765915"/>
    <lineage>
        <taxon>Eukaryota</taxon>
        <taxon>Fungi</taxon>
        <taxon>Fungi incertae sedis</taxon>
        <taxon>Blastocladiomycota</taxon>
        <taxon>Blastocladiomycetes</taxon>
        <taxon>Blastocladiales</taxon>
        <taxon>Catenariaceae</taxon>
        <taxon>Catenaria</taxon>
    </lineage>
</organism>
<dbReference type="PROSITE" id="PS50929">
    <property type="entry name" value="ABC_TM1F"/>
    <property type="match status" value="2"/>
</dbReference>
<keyword evidence="16" id="KW-0378">Hydrolase</keyword>
<evidence type="ECO:0000256" key="13">
    <source>
        <dbReference type="SAM" id="Phobius"/>
    </source>
</evidence>
<feature type="transmembrane region" description="Helical" evidence="13">
    <location>
        <begin position="966"/>
        <end position="991"/>
    </location>
</feature>
<feature type="region of interest" description="Disordered" evidence="12">
    <location>
        <begin position="1"/>
        <end position="78"/>
    </location>
</feature>
<evidence type="ECO:0000259" key="15">
    <source>
        <dbReference type="PROSITE" id="PS50929"/>
    </source>
</evidence>
<keyword evidence="8" id="KW-1278">Translocase</keyword>
<dbReference type="Pfam" id="PF00005">
    <property type="entry name" value="ABC_tran"/>
    <property type="match status" value="2"/>
</dbReference>
<dbReference type="InterPro" id="IPR003593">
    <property type="entry name" value="AAA+_ATPase"/>
</dbReference>
<dbReference type="EMBL" id="MCFL01000007">
    <property type="protein sequence ID" value="ORZ38750.1"/>
    <property type="molecule type" value="Genomic_DNA"/>
</dbReference>
<dbReference type="Pfam" id="PF00664">
    <property type="entry name" value="ABC_membrane"/>
    <property type="match status" value="2"/>
</dbReference>
<feature type="transmembrane region" description="Helical" evidence="13">
    <location>
        <begin position="342"/>
        <end position="366"/>
    </location>
</feature>
<evidence type="ECO:0000256" key="10">
    <source>
        <dbReference type="ARBA" id="ARBA00023136"/>
    </source>
</evidence>
<dbReference type="Gene3D" id="3.40.50.300">
    <property type="entry name" value="P-loop containing nucleotide triphosphate hydrolases"/>
    <property type="match status" value="2"/>
</dbReference>
<feature type="domain" description="ABC transmembrane type-1" evidence="15">
    <location>
        <begin position="747"/>
        <end position="1032"/>
    </location>
</feature>
<feature type="transmembrane region" description="Helical" evidence="13">
    <location>
        <begin position="889"/>
        <end position="908"/>
    </location>
</feature>
<feature type="domain" description="ABC transmembrane type-1" evidence="15">
    <location>
        <begin position="101"/>
        <end position="407"/>
    </location>
</feature>
<evidence type="ECO:0000259" key="14">
    <source>
        <dbReference type="PROSITE" id="PS50893"/>
    </source>
</evidence>
<feature type="transmembrane region" description="Helical" evidence="13">
    <location>
        <begin position="263"/>
        <end position="281"/>
    </location>
</feature>
<proteinExistence type="inferred from homology"/>
<dbReference type="GO" id="GO:0005743">
    <property type="term" value="C:mitochondrial inner membrane"/>
    <property type="evidence" value="ECO:0007669"/>
    <property type="project" value="TreeGrafter"/>
</dbReference>
<reference evidence="16 17" key="1">
    <citation type="submission" date="2016-07" db="EMBL/GenBank/DDBJ databases">
        <title>Pervasive Adenine N6-methylation of Active Genes in Fungi.</title>
        <authorList>
            <consortium name="DOE Joint Genome Institute"/>
            <person name="Mondo S.J."/>
            <person name="Dannebaum R.O."/>
            <person name="Kuo R.C."/>
            <person name="Labutti K."/>
            <person name="Haridas S."/>
            <person name="Kuo A."/>
            <person name="Salamov A."/>
            <person name="Ahrendt S.R."/>
            <person name="Lipzen A."/>
            <person name="Sullivan W."/>
            <person name="Andreopoulos W.B."/>
            <person name="Clum A."/>
            <person name="Lindquist E."/>
            <person name="Daum C."/>
            <person name="Ramamoorthy G.K."/>
            <person name="Gryganskyi A."/>
            <person name="Culley D."/>
            <person name="Magnuson J.K."/>
            <person name="James T.Y."/>
            <person name="O'Malley M.A."/>
            <person name="Stajich J.E."/>
            <person name="Spatafora J.W."/>
            <person name="Visel A."/>
            <person name="Grigoriev I.V."/>
        </authorList>
    </citation>
    <scope>NUCLEOTIDE SEQUENCE [LARGE SCALE GENOMIC DNA]</scope>
    <source>
        <strain evidence="16 17">PL171</strain>
    </source>
</reference>
<dbReference type="FunFam" id="1.20.1560.10:FF:000018">
    <property type="entry name" value="ATP-binding cassette subfamily B member 11"/>
    <property type="match status" value="1"/>
</dbReference>
<feature type="transmembrane region" description="Helical" evidence="13">
    <location>
        <begin position="743"/>
        <end position="769"/>
    </location>
</feature>
<dbReference type="InterPro" id="IPR017871">
    <property type="entry name" value="ABC_transporter-like_CS"/>
</dbReference>
<evidence type="ECO:0000256" key="3">
    <source>
        <dbReference type="ARBA" id="ARBA00022448"/>
    </source>
</evidence>
<dbReference type="Proteomes" id="UP000193411">
    <property type="component" value="Unassembled WGS sequence"/>
</dbReference>
<dbReference type="SMART" id="SM00382">
    <property type="entry name" value="AAA"/>
    <property type="match status" value="2"/>
</dbReference>
<evidence type="ECO:0000313" key="16">
    <source>
        <dbReference type="EMBL" id="ORZ38750.1"/>
    </source>
</evidence>
<evidence type="ECO:0000256" key="4">
    <source>
        <dbReference type="ARBA" id="ARBA00022692"/>
    </source>
</evidence>
<dbReference type="PANTHER" id="PTHR43394:SF27">
    <property type="entry name" value="ATP-DEPENDENT TRANSLOCASE ABCB1-LIKE"/>
    <property type="match status" value="1"/>
</dbReference>
<evidence type="ECO:0000256" key="8">
    <source>
        <dbReference type="ARBA" id="ARBA00022967"/>
    </source>
</evidence>
<dbReference type="InterPro" id="IPR003439">
    <property type="entry name" value="ABC_transporter-like_ATP-bd"/>
</dbReference>
<keyword evidence="6" id="KW-0547">Nucleotide-binding</keyword>
<dbReference type="InterPro" id="IPR027417">
    <property type="entry name" value="P-loop_NTPase"/>
</dbReference>
<keyword evidence="3" id="KW-0813">Transport</keyword>
<dbReference type="CDD" id="cd18578">
    <property type="entry name" value="ABC_6TM_Pgp_ABCB1_D2_like"/>
    <property type="match status" value="1"/>
</dbReference>
<protein>
    <submittedName>
        <fullName evidence="16">p-loop containing nucleoside triphosphate hydrolase protein</fullName>
    </submittedName>
</protein>
<gene>
    <name evidence="16" type="ORF">BCR44DRAFT_1427735</name>
</gene>
<feature type="transmembrane region" description="Helical" evidence="13">
    <location>
        <begin position="789"/>
        <end position="813"/>
    </location>
</feature>
<feature type="transmembrane region" description="Helical" evidence="13">
    <location>
        <begin position="164"/>
        <end position="181"/>
    </location>
</feature>
<evidence type="ECO:0000256" key="12">
    <source>
        <dbReference type="SAM" id="MobiDB-lite"/>
    </source>
</evidence>
<comment type="similarity">
    <text evidence="2">Belongs to the ABC transporter superfamily. ABCB family. Multidrug resistance exporter (TC 3.A.1.201) subfamily.</text>
</comment>
<evidence type="ECO:0000256" key="1">
    <source>
        <dbReference type="ARBA" id="ARBA00004141"/>
    </source>
</evidence>
<comment type="caution">
    <text evidence="16">The sequence shown here is derived from an EMBL/GenBank/DDBJ whole genome shotgun (WGS) entry which is preliminary data.</text>
</comment>
<feature type="domain" description="ABC transporter" evidence="14">
    <location>
        <begin position="1067"/>
        <end position="1306"/>
    </location>
</feature>
<feature type="transmembrane region" description="Helical" evidence="13">
    <location>
        <begin position="378"/>
        <end position="399"/>
    </location>
</feature>
<name>A0A1Y2HVX2_9FUNG</name>
<dbReference type="InterPro" id="IPR039421">
    <property type="entry name" value="Type_1_exporter"/>
</dbReference>
<dbReference type="FunFam" id="3.40.50.300:FF:000479">
    <property type="entry name" value="Multidrug resistance protein 1A"/>
    <property type="match status" value="2"/>
</dbReference>
<keyword evidence="17" id="KW-1185">Reference proteome</keyword>
<dbReference type="CDD" id="cd03249">
    <property type="entry name" value="ABC_MTABC3_MDL1_MDL2"/>
    <property type="match status" value="2"/>
</dbReference>
<keyword evidence="7" id="KW-0067">ATP-binding</keyword>
<dbReference type="CDD" id="cd18577">
    <property type="entry name" value="ABC_6TM_Pgp_ABCB1_D1_like"/>
    <property type="match status" value="1"/>
</dbReference>
<keyword evidence="10 13" id="KW-0472">Membrane</keyword>
<dbReference type="SUPFAM" id="SSF90123">
    <property type="entry name" value="ABC transporter transmembrane region"/>
    <property type="match status" value="2"/>
</dbReference>
<dbReference type="SUPFAM" id="SSF52540">
    <property type="entry name" value="P-loop containing nucleoside triphosphate hydrolases"/>
    <property type="match status" value="2"/>
</dbReference>
<keyword evidence="9 13" id="KW-1133">Transmembrane helix</keyword>
<accession>A0A1Y2HVX2</accession>
<dbReference type="InterPro" id="IPR011527">
    <property type="entry name" value="ABC1_TM_dom"/>
</dbReference>
<keyword evidence="11" id="KW-0325">Glycoprotein</keyword>
<feature type="domain" description="ABC transporter" evidence="14">
    <location>
        <begin position="442"/>
        <end position="677"/>
    </location>
</feature>
<sequence length="1313" mass="142065">MTVADATKPTSPVPDGSQAAADHQVAIPLLELENSNSTAKTAAMTDSKSKADDTKMSPGTAIDVETPIPSSDGPAAPGPPKKVPYLALFRFASTRDKIYMILGALGAIANGAMMPYFAVLLGDTIDAYTKHDVYILGKRAAPQRFTQAMTDQANNVFSAAVMDAIYKFLVLAAITLVVSFLQMSMWQWSAEAQTHRIKRAYFTALLRQEVAYFDGQRRGEVTSRITSDVQTVEEGLGDKVGHTLQYVSTFVVAWVIAFTKDAVLTGVLMACMPFLLLSFGFTGHMTIRFMQNALVAYGRAGGIAEEVLAGIRTVVSFGGESRESQRYDVELKAVRAQESKKGYVAGIGVGLIFFFLFCSYALGFWFGAVRIADGKMSVGVLVTCFMSFLIGSFSLGNIAPYITSFVSAQAAAYKIFEVIDRPSLVNPFLETGVKPETVKGHIVFKGVDFSYPSRPDAQILKDFNLEIEPGTTVALVGQSGSGKSTCVGLLERFYLPNAGSITLDGIPIDELNTHWLRSKIGYVGQEPVLFTGTLRENIAWGTNSPVSDDQIWDALRQANAADFVNELPDKLDTRITTGMLSGGQAQRVSIARAMIRSPPIAFFDEATSALDAKSEKVVQEALNVAAMGRTTIVIAHRLSTVRNADKIVAMRKGEIIETGTHDELVAKKGYYYSLVHNQRVSGETDEVDETEEEEEASAAERAVSVVSAMTTTNHVTKTINDEVPAEKNTFLRVMRLNADQWKWILCGLIAALVAGATTPAYAIIYGRAITEYGINANNPDRLRELGSQWGLAFVGIAIAAGLSNYVQVMCFIVSGEAVVAKMRSMCFSALLVQEGGFFDRKENSVGALAGKLATEANLTRKLVGDVLGTIMQIGASLLVGAVIALVSGWQLALVVLACAPFLILAGMFQSRAQKGLHNPQADVAAASLSSEAVGNVRTIASLGLENYFVGEYDRLLQDHRPKMRRAIGTGSGAFGLSNAMVFLVYSIAFWYTGQLMIWETYTFTDLFQVITVVMFSAMMGGRISQFLPDLAKAQKAAVEVFRVIDRRPEIVDPSSPTKLAQPATGSVKFEDVHFRYPSRPKVKVHRGMTFEVPAGAKVALVGSSGCGKSTCIQLLERYYDPSKGRILIDGVDTTSIPLAELRSVISLVGQQPVLFSGTIMDNIKYGAVDPSTATDEDAFEAAKQADVHEFILRLPQGYETPVGERGRMLSGGQQQRVAIARALMRKPKILLLDEATSALDSESEVAVQRALDAASRGRTSISIAHRLSTVANADIIFVLHKGKVVEQGTHKQLLTLKGHYFALVQAQLESADA</sequence>
<keyword evidence="5" id="KW-0677">Repeat</keyword>
<dbReference type="Gene3D" id="1.20.1560.10">
    <property type="entry name" value="ABC transporter type 1, transmembrane domain"/>
    <property type="match status" value="2"/>
</dbReference>
<dbReference type="InterPro" id="IPR036640">
    <property type="entry name" value="ABC1_TM_sf"/>
</dbReference>
<feature type="compositionally biased region" description="Polar residues" evidence="12">
    <location>
        <begin position="33"/>
        <end position="46"/>
    </location>
</feature>
<feature type="transmembrane region" description="Helical" evidence="13">
    <location>
        <begin position="98"/>
        <end position="118"/>
    </location>
</feature>
<feature type="transmembrane region" description="Helical" evidence="13">
    <location>
        <begin position="862"/>
        <end position="883"/>
    </location>
</feature>
<evidence type="ECO:0000256" key="9">
    <source>
        <dbReference type="ARBA" id="ARBA00022989"/>
    </source>
</evidence>
<feature type="transmembrane region" description="Helical" evidence="13">
    <location>
        <begin position="240"/>
        <end position="257"/>
    </location>
</feature>
<evidence type="ECO:0000313" key="17">
    <source>
        <dbReference type="Proteomes" id="UP000193411"/>
    </source>
</evidence>
<evidence type="ECO:0000256" key="6">
    <source>
        <dbReference type="ARBA" id="ARBA00022741"/>
    </source>
</evidence>
<evidence type="ECO:0000256" key="5">
    <source>
        <dbReference type="ARBA" id="ARBA00022737"/>
    </source>
</evidence>
<dbReference type="PROSITE" id="PS00211">
    <property type="entry name" value="ABC_TRANSPORTER_1"/>
    <property type="match status" value="2"/>
</dbReference>
<keyword evidence="4 13" id="KW-0812">Transmembrane</keyword>
<dbReference type="GO" id="GO:0016887">
    <property type="term" value="F:ATP hydrolysis activity"/>
    <property type="evidence" value="ECO:0007669"/>
    <property type="project" value="InterPro"/>
</dbReference>
<dbReference type="OrthoDB" id="6500128at2759"/>
<comment type="subcellular location">
    <subcellularLocation>
        <location evidence="1">Membrane</location>
        <topology evidence="1">Multi-pass membrane protein</topology>
    </subcellularLocation>
</comment>
<dbReference type="GO" id="GO:0090374">
    <property type="term" value="P:oligopeptide export from mitochondrion"/>
    <property type="evidence" value="ECO:0007669"/>
    <property type="project" value="TreeGrafter"/>
</dbReference>
<dbReference type="STRING" id="765915.A0A1Y2HVX2"/>
<dbReference type="PANTHER" id="PTHR43394">
    <property type="entry name" value="ATP-DEPENDENT PERMEASE MDL1, MITOCHONDRIAL"/>
    <property type="match status" value="1"/>
</dbReference>
<dbReference type="GO" id="GO:0005524">
    <property type="term" value="F:ATP binding"/>
    <property type="evidence" value="ECO:0007669"/>
    <property type="project" value="UniProtKB-KW"/>
</dbReference>
<evidence type="ECO:0000256" key="2">
    <source>
        <dbReference type="ARBA" id="ARBA00007577"/>
    </source>
</evidence>
<dbReference type="PROSITE" id="PS50893">
    <property type="entry name" value="ABC_TRANSPORTER_2"/>
    <property type="match status" value="2"/>
</dbReference>
<dbReference type="GO" id="GO:0015421">
    <property type="term" value="F:ABC-type oligopeptide transporter activity"/>
    <property type="evidence" value="ECO:0007669"/>
    <property type="project" value="TreeGrafter"/>
</dbReference>
<evidence type="ECO:0000256" key="7">
    <source>
        <dbReference type="ARBA" id="ARBA00022840"/>
    </source>
</evidence>
<evidence type="ECO:0000256" key="11">
    <source>
        <dbReference type="ARBA" id="ARBA00023180"/>
    </source>
</evidence>